<dbReference type="AlphaFoldDB" id="B9XAQ6"/>
<dbReference type="CDD" id="cd14014">
    <property type="entry name" value="STKc_PknB_like"/>
    <property type="match status" value="1"/>
</dbReference>
<evidence type="ECO:0000313" key="8">
    <source>
        <dbReference type="EMBL" id="EEF63091.1"/>
    </source>
</evidence>
<keyword evidence="2" id="KW-0547">Nucleotide-binding</keyword>
<keyword evidence="1" id="KW-0808">Transferase</keyword>
<evidence type="ECO:0000256" key="1">
    <source>
        <dbReference type="ARBA" id="ARBA00022679"/>
    </source>
</evidence>
<dbReference type="SUPFAM" id="SSF48452">
    <property type="entry name" value="TPR-like"/>
    <property type="match status" value="2"/>
</dbReference>
<reference evidence="8 9" key="1">
    <citation type="journal article" date="2011" name="J. Bacteriol.">
        <title>Genome sequence of 'Pedosphaera parvula' Ellin514, an aerobic Verrucomicrobial isolate from pasture soil.</title>
        <authorList>
            <person name="Kant R."/>
            <person name="van Passel M.W."/>
            <person name="Sangwan P."/>
            <person name="Palva A."/>
            <person name="Lucas S."/>
            <person name="Copeland A."/>
            <person name="Lapidus A."/>
            <person name="Glavina Del Rio T."/>
            <person name="Dalin E."/>
            <person name="Tice H."/>
            <person name="Bruce D."/>
            <person name="Goodwin L."/>
            <person name="Pitluck S."/>
            <person name="Chertkov O."/>
            <person name="Larimer F.W."/>
            <person name="Land M.L."/>
            <person name="Hauser L."/>
            <person name="Brettin T.S."/>
            <person name="Detter J.C."/>
            <person name="Han S."/>
            <person name="de Vos W.M."/>
            <person name="Janssen P.H."/>
            <person name="Smidt H."/>
        </authorList>
    </citation>
    <scope>NUCLEOTIDE SEQUENCE [LARGE SCALE GENOMIC DNA]</scope>
    <source>
        <strain evidence="8 9">Ellin514</strain>
    </source>
</reference>
<gene>
    <name evidence="8" type="ORF">Cflav_PD5726</name>
</gene>
<keyword evidence="6" id="KW-0812">Transmembrane</keyword>
<evidence type="ECO:0000256" key="4">
    <source>
        <dbReference type="ARBA" id="ARBA00022840"/>
    </source>
</evidence>
<dbReference type="EMBL" id="ABOX02000002">
    <property type="protein sequence ID" value="EEF63091.1"/>
    <property type="molecule type" value="Genomic_DNA"/>
</dbReference>
<dbReference type="InterPro" id="IPR019734">
    <property type="entry name" value="TPR_rpt"/>
</dbReference>
<dbReference type="STRING" id="320771.Cflav_PD5726"/>
<dbReference type="GO" id="GO:0004674">
    <property type="term" value="F:protein serine/threonine kinase activity"/>
    <property type="evidence" value="ECO:0007669"/>
    <property type="project" value="UniProtKB-KW"/>
</dbReference>
<dbReference type="InterPro" id="IPR011990">
    <property type="entry name" value="TPR-like_helical_dom_sf"/>
</dbReference>
<keyword evidence="9" id="KW-1185">Reference proteome</keyword>
<feature type="transmembrane region" description="Helical" evidence="6">
    <location>
        <begin position="410"/>
        <end position="431"/>
    </location>
</feature>
<evidence type="ECO:0000259" key="7">
    <source>
        <dbReference type="PROSITE" id="PS50011"/>
    </source>
</evidence>
<evidence type="ECO:0000256" key="3">
    <source>
        <dbReference type="ARBA" id="ARBA00022777"/>
    </source>
</evidence>
<dbReference type="Pfam" id="PF13432">
    <property type="entry name" value="TPR_16"/>
    <property type="match status" value="1"/>
</dbReference>
<dbReference type="Pfam" id="PF13424">
    <property type="entry name" value="TPR_12"/>
    <property type="match status" value="2"/>
</dbReference>
<dbReference type="InterPro" id="IPR008271">
    <property type="entry name" value="Ser/Thr_kinase_AS"/>
</dbReference>
<dbReference type="InterPro" id="IPR006597">
    <property type="entry name" value="Sel1-like"/>
</dbReference>
<keyword evidence="4" id="KW-0067">ATP-binding</keyword>
<proteinExistence type="predicted"/>
<dbReference type="PROSITE" id="PS50005">
    <property type="entry name" value="TPR"/>
    <property type="match status" value="1"/>
</dbReference>
<keyword evidence="5" id="KW-0802">TPR repeat</keyword>
<keyword evidence="6" id="KW-0472">Membrane</keyword>
<organism evidence="8 9">
    <name type="scientific">Pedosphaera parvula (strain Ellin514)</name>
    <dbReference type="NCBI Taxonomy" id="320771"/>
    <lineage>
        <taxon>Bacteria</taxon>
        <taxon>Pseudomonadati</taxon>
        <taxon>Verrucomicrobiota</taxon>
        <taxon>Pedosphaerae</taxon>
        <taxon>Pedosphaerales</taxon>
        <taxon>Pedosphaeraceae</taxon>
        <taxon>Pedosphaera</taxon>
    </lineage>
</organism>
<feature type="domain" description="Protein kinase" evidence="7">
    <location>
        <begin position="87"/>
        <end position="385"/>
    </location>
</feature>
<dbReference type="PANTHER" id="PTHR43289">
    <property type="entry name" value="MITOGEN-ACTIVATED PROTEIN KINASE KINASE KINASE 20-RELATED"/>
    <property type="match status" value="1"/>
</dbReference>
<evidence type="ECO:0000256" key="5">
    <source>
        <dbReference type="PROSITE-ProRule" id="PRU00339"/>
    </source>
</evidence>
<evidence type="ECO:0000256" key="6">
    <source>
        <dbReference type="SAM" id="Phobius"/>
    </source>
</evidence>
<dbReference type="PROSITE" id="PS00108">
    <property type="entry name" value="PROTEIN_KINASE_ST"/>
    <property type="match status" value="1"/>
</dbReference>
<dbReference type="PANTHER" id="PTHR43289:SF6">
    <property type="entry name" value="SERINE_THREONINE-PROTEIN KINASE NEKL-3"/>
    <property type="match status" value="1"/>
</dbReference>
<dbReference type="Pfam" id="PF00069">
    <property type="entry name" value="Pkinase"/>
    <property type="match status" value="1"/>
</dbReference>
<keyword evidence="6" id="KW-1133">Transmembrane helix</keyword>
<comment type="caution">
    <text evidence="8">The sequence shown here is derived from an EMBL/GenBank/DDBJ whole genome shotgun (WGS) entry which is preliminary data.</text>
</comment>
<dbReference type="GO" id="GO:0005524">
    <property type="term" value="F:ATP binding"/>
    <property type="evidence" value="ECO:0007669"/>
    <property type="project" value="UniProtKB-KW"/>
</dbReference>
<dbReference type="SMART" id="SM00671">
    <property type="entry name" value="SEL1"/>
    <property type="match status" value="3"/>
</dbReference>
<dbReference type="SMART" id="SM00220">
    <property type="entry name" value="S_TKc"/>
    <property type="match status" value="1"/>
</dbReference>
<name>B9XAQ6_PEDPL</name>
<keyword evidence="8" id="KW-0723">Serine/threonine-protein kinase</keyword>
<dbReference type="InterPro" id="IPR000719">
    <property type="entry name" value="Prot_kinase_dom"/>
</dbReference>
<sequence length="1137" mass="125538">MPESSDHEFTIFSAARQLPPGERASFFDKVCAGDDAMRQRVEELLQAGEKAAAAFMETPAADLSKSSSASRPAVVRAENPGDWIGRYKLLEQIGEGGCGIVYLAQQEEPVRRRVALKVIKLGMDTKSVIARFEAERQALALMDHPNIAKVLDAGATSAGRLYFVMELVPGVKITDCCDQNNLSTRDRLELFMQVCHAIQHAHQKGIIHRDIKPSNILVTMNDGVPFPKVIDFGIAKATHGKLTDQTFFTAFEQFIGTPAYMSPEQAEAGGLDVDTRTDIYSLGVLLYELLTGQTPFNSKELLQIGLDEIRRTIREREPATPSTCLSTMQGDALATIAKHRKAEALKLIHLVRGDLDWIVMKALEKDRARRYETANDLAADIRRHLSNEAVVARPPSTAYRFQKLVRRNKLVFAATGAIAAALAMGVALSVWSSIKEHQARLEAEKERRQAQTNEQKAQVEAAKSRQVAQFLEDMLDGVGPSVAMGSDTTLLKRILDNTAKRIGSDLAQQPEVEAELRYTLGEVYWELGDLENAQAMHERALSLRIKELGGKNPLVAQSMRRLGHVLWRQGFLDKAEKMARAGVALQRELYGNKNLEVARSLEDLAAILNTKNLSTTVEATLREAVTTKEALLGDNNLEMADSLDNLAAWLFSRRYKRPEAAALSRKAIAIRRKLLGPDNPLVTIASLKLESNELDIQGKSNEQEATLYKLVAEQRKILGNEHPSLAQSLNLLASVLKNEGKLAESEPIQREALSMQRKLLGEENPEVAKSEASLGELLIAGNRLSEAELMYRSALTIRRKVFGPNSTLAGESLVNLGQLLEKENKLEDARNLYLEGASGVSDFALTAQDCLGMLYVRSKDGLNDPTEGAKWLRKSAEHGNSRAKIDLAILYFDGTGVPKDEVEALNWFHKAAQQGNSQAMKTLADCYCAAGRSQEAIATLRQVSGSRPKDMDLSLTLATWQAWFKNDVDYESTRQHVVQQAAGTDDAPTAQGAAKAYCLLHSTNAVMLTKALDLARRGVELRKGTPFLPWYQLCLGMAEYRSGQYANAEQTLAEAEQSAGKYPDLPGTARLFRAMSLFRQGQSEKARAVFSEAEAQMPPFPLEESKPIIEGKTASHNVMICWLAYKEAKSLLNRTDR</sequence>
<dbReference type="Gene3D" id="1.10.510.10">
    <property type="entry name" value="Transferase(Phosphotransferase) domain 1"/>
    <property type="match status" value="1"/>
</dbReference>
<dbReference type="SUPFAM" id="SSF81901">
    <property type="entry name" value="HCP-like"/>
    <property type="match status" value="1"/>
</dbReference>
<evidence type="ECO:0000313" key="9">
    <source>
        <dbReference type="Proteomes" id="UP000003688"/>
    </source>
</evidence>
<evidence type="ECO:0000256" key="2">
    <source>
        <dbReference type="ARBA" id="ARBA00022741"/>
    </source>
</evidence>
<dbReference type="SMART" id="SM00028">
    <property type="entry name" value="TPR"/>
    <property type="match status" value="8"/>
</dbReference>
<dbReference type="Proteomes" id="UP000003688">
    <property type="component" value="Unassembled WGS sequence"/>
</dbReference>
<dbReference type="Gene3D" id="1.25.40.10">
    <property type="entry name" value="Tetratricopeptide repeat domain"/>
    <property type="match status" value="4"/>
</dbReference>
<dbReference type="OrthoDB" id="9801841at2"/>
<dbReference type="SUPFAM" id="SSF56112">
    <property type="entry name" value="Protein kinase-like (PK-like)"/>
    <property type="match status" value="1"/>
</dbReference>
<feature type="repeat" description="TPR" evidence="5">
    <location>
        <begin position="514"/>
        <end position="547"/>
    </location>
</feature>
<dbReference type="RefSeq" id="WP_007412904.1">
    <property type="nucleotide sequence ID" value="NZ_ABOX02000002.1"/>
</dbReference>
<dbReference type="InterPro" id="IPR011009">
    <property type="entry name" value="Kinase-like_dom_sf"/>
</dbReference>
<keyword evidence="3 8" id="KW-0418">Kinase</keyword>
<dbReference type="Gene3D" id="3.30.200.20">
    <property type="entry name" value="Phosphorylase Kinase, domain 1"/>
    <property type="match status" value="1"/>
</dbReference>
<accession>B9XAQ6</accession>
<protein>
    <submittedName>
        <fullName evidence="8">Serine/threonine protein kinase</fullName>
    </submittedName>
</protein>
<dbReference type="Pfam" id="PF13374">
    <property type="entry name" value="TPR_10"/>
    <property type="match status" value="1"/>
</dbReference>
<dbReference type="Pfam" id="PF08238">
    <property type="entry name" value="Sel1"/>
    <property type="match status" value="2"/>
</dbReference>
<dbReference type="PROSITE" id="PS50011">
    <property type="entry name" value="PROTEIN_KINASE_DOM"/>
    <property type="match status" value="1"/>
</dbReference>